<gene>
    <name evidence="3" type="ORF">CVT24_003761</name>
</gene>
<protein>
    <recommendedName>
        <fullName evidence="2">T6SS Phospholipase effector Tle1-like catalytic domain-containing protein</fullName>
    </recommendedName>
</protein>
<feature type="compositionally biased region" description="Pro residues" evidence="1">
    <location>
        <begin position="327"/>
        <end position="340"/>
    </location>
</feature>
<feature type="region of interest" description="Disordered" evidence="1">
    <location>
        <begin position="292"/>
        <end position="356"/>
    </location>
</feature>
<dbReference type="EMBL" id="NHTK01005392">
    <property type="protein sequence ID" value="PPQ79928.1"/>
    <property type="molecule type" value="Genomic_DNA"/>
</dbReference>
<dbReference type="Proteomes" id="UP000284842">
    <property type="component" value="Unassembled WGS sequence"/>
</dbReference>
<feature type="region of interest" description="Disordered" evidence="1">
    <location>
        <begin position="400"/>
        <end position="442"/>
    </location>
</feature>
<name>A0A409WN41_9AGAR</name>
<accession>A0A409WN41</accession>
<evidence type="ECO:0000313" key="3">
    <source>
        <dbReference type="EMBL" id="PPQ79928.1"/>
    </source>
</evidence>
<reference evidence="3 4" key="1">
    <citation type="journal article" date="2018" name="Evol. Lett.">
        <title>Horizontal gene cluster transfer increased hallucinogenic mushroom diversity.</title>
        <authorList>
            <person name="Reynolds H.T."/>
            <person name="Vijayakumar V."/>
            <person name="Gluck-Thaler E."/>
            <person name="Korotkin H.B."/>
            <person name="Matheny P.B."/>
            <person name="Slot J.C."/>
        </authorList>
    </citation>
    <scope>NUCLEOTIDE SEQUENCE [LARGE SCALE GENOMIC DNA]</scope>
    <source>
        <strain evidence="3 4">2629</strain>
    </source>
</reference>
<dbReference type="PANTHER" id="PTHR33840:SF2">
    <property type="entry name" value="TLE1 PHOSPHOLIPASE DOMAIN-CONTAINING PROTEIN"/>
    <property type="match status" value="1"/>
</dbReference>
<organism evidence="3 4">
    <name type="scientific">Panaeolus cyanescens</name>
    <dbReference type="NCBI Taxonomy" id="181874"/>
    <lineage>
        <taxon>Eukaryota</taxon>
        <taxon>Fungi</taxon>
        <taxon>Dikarya</taxon>
        <taxon>Basidiomycota</taxon>
        <taxon>Agaricomycotina</taxon>
        <taxon>Agaricomycetes</taxon>
        <taxon>Agaricomycetidae</taxon>
        <taxon>Agaricales</taxon>
        <taxon>Agaricineae</taxon>
        <taxon>Galeropsidaceae</taxon>
        <taxon>Panaeolus</taxon>
    </lineage>
</organism>
<dbReference type="Pfam" id="PF09994">
    <property type="entry name" value="T6SS_Tle1-like_cat"/>
    <property type="match status" value="1"/>
</dbReference>
<feature type="region of interest" description="Disordered" evidence="1">
    <location>
        <begin position="538"/>
        <end position="643"/>
    </location>
</feature>
<evidence type="ECO:0000256" key="1">
    <source>
        <dbReference type="SAM" id="MobiDB-lite"/>
    </source>
</evidence>
<evidence type="ECO:0000313" key="4">
    <source>
        <dbReference type="Proteomes" id="UP000284842"/>
    </source>
</evidence>
<feature type="compositionally biased region" description="Basic and acidic residues" evidence="1">
    <location>
        <begin position="553"/>
        <end position="573"/>
    </location>
</feature>
<dbReference type="STRING" id="181874.A0A409WN41"/>
<sequence>MSSPEPLATTPSAMQTHFKDTTGLSASSTLSPSSTVFLNAPVESPGIIPPYDKPQPVRREATLDSRAVPAVIPPEHDHRTLVLCFDGTGDQFDSDNSNIVQLVSLLKKDDRTRQLVYYQTGIGTYTSVKYATPFMSKIRKTLDEMFAWNLSSHVMNITGDRICIFGFSRGAYTARSLAGMLHKVGLLPAGNFQQVPFAYKMYTRNDHIGWEMSNEFKKAFCVDVGIEFLGVWDTVDSVGIIPKRLPFTTSNTIVRTFRHAVALDERRAKFKANLWNRPNKEEAKLGLGAMPAGGAAAQGAATGSVTGQDTPSAAGDDKVEQESPVPTRTPTPSTPAPPTPVATASKSAHRGKAVTLNETPTWARDLVIELDDEHIDEPSFMDKFGPKDKGRGGYPGVKKDMNGAGKSGQGNGTGYGSGGGANGRVANGARKRTVAKESESDKMQNTLERMFSENGGAHTFKETDVEEVWFAGCHCDVGGGAVSNKTRHSLARITLRWMVRECFKTKTGIMFNSEALRGIGMDPSTLYPFVVPRPPPIPVKPAEDAPSASSSMDKGEGVSAKGKEKADTGERVFRIQNPPKKPIPIRQHHYLSKLNPKFKIGNKGGVPSPSPSTPALAAVGVSDEKGTDEKEGGKKKRKKEEPSVAELLREHAAHCANVHKPTPFLGSEEEEEVRDAMSPKYDQLKLAKGWWILEILPLNLRYQRGDNVWVSKFKSNMASPRFIPKQRTNGFKVHRSVKMRMEAEYEDAKRRAKGKKYVPKPVWKVEPIWID</sequence>
<evidence type="ECO:0000259" key="2">
    <source>
        <dbReference type="Pfam" id="PF09994"/>
    </source>
</evidence>
<dbReference type="InterPro" id="IPR018712">
    <property type="entry name" value="Tle1-like_cat"/>
</dbReference>
<dbReference type="InParanoid" id="A0A409WN41"/>
<feature type="domain" description="T6SS Phospholipase effector Tle1-like catalytic" evidence="2">
    <location>
        <begin position="79"/>
        <end position="501"/>
    </location>
</feature>
<proteinExistence type="predicted"/>
<keyword evidence="4" id="KW-1185">Reference proteome</keyword>
<feature type="compositionally biased region" description="Basic and acidic residues" evidence="1">
    <location>
        <begin position="622"/>
        <end position="632"/>
    </location>
</feature>
<dbReference type="PANTHER" id="PTHR33840">
    <property type="match status" value="1"/>
</dbReference>
<comment type="caution">
    <text evidence="3">The sequence shown here is derived from an EMBL/GenBank/DDBJ whole genome shotgun (WGS) entry which is preliminary data.</text>
</comment>
<dbReference type="OrthoDB" id="3162439at2759"/>
<dbReference type="AlphaFoldDB" id="A0A409WN41"/>
<feature type="compositionally biased region" description="Low complexity" evidence="1">
    <location>
        <begin position="292"/>
        <end position="303"/>
    </location>
</feature>
<feature type="compositionally biased region" description="Gly residues" evidence="1">
    <location>
        <begin position="405"/>
        <end position="422"/>
    </location>
</feature>